<evidence type="ECO:0000313" key="3">
    <source>
        <dbReference type="Proteomes" id="UP000422736"/>
    </source>
</evidence>
<dbReference type="Proteomes" id="UP000422736">
    <property type="component" value="Chromosome 2"/>
</dbReference>
<keyword evidence="1" id="KW-1133">Transmembrane helix</keyword>
<name>A0ABX6EQV3_KLUMA</name>
<proteinExistence type="predicted"/>
<evidence type="ECO:0000256" key="1">
    <source>
        <dbReference type="SAM" id="Phobius"/>
    </source>
</evidence>
<dbReference type="EMBL" id="CP015055">
    <property type="protein sequence ID" value="QGN14705.1"/>
    <property type="molecule type" value="Genomic_DNA"/>
</dbReference>
<dbReference type="Pfam" id="PF12716">
    <property type="entry name" value="Apq12"/>
    <property type="match status" value="1"/>
</dbReference>
<keyword evidence="3" id="KW-1185">Reference proteome</keyword>
<organism evidence="2 3">
    <name type="scientific">Kluyveromyces marxianus</name>
    <name type="common">Yeast</name>
    <name type="synonym">Candida kefyr</name>
    <dbReference type="NCBI Taxonomy" id="4911"/>
    <lineage>
        <taxon>Eukaryota</taxon>
        <taxon>Fungi</taxon>
        <taxon>Dikarya</taxon>
        <taxon>Ascomycota</taxon>
        <taxon>Saccharomycotina</taxon>
        <taxon>Saccharomycetes</taxon>
        <taxon>Saccharomycetales</taxon>
        <taxon>Saccharomycetaceae</taxon>
        <taxon>Kluyveromyces</taxon>
    </lineage>
</organism>
<sequence length="149" mass="17896">MDHYEEFQKLQELLNDPKYKPFINVAKKVVYYTSVYLIWALQTIQSIVLRYPQISDWLGYLFSLYMVYQTLKRTVRMVRSSGYLIFLLLGIYVWRRGISQVVLMDMPYLIDRLKKYVKNLPNDSKVHRTFAQDISSPVLELYYAIQDLF</sequence>
<gene>
    <name evidence="2" type="ORF">FIM1_1372</name>
</gene>
<protein>
    <submittedName>
        <fullName evidence="2">Uncharacterized protein</fullName>
    </submittedName>
</protein>
<accession>A0ABX6EQV3</accession>
<reference evidence="2 3" key="2">
    <citation type="submission" date="2019-11" db="EMBL/GenBank/DDBJ databases">
        <authorList>
            <person name="Lu H."/>
        </authorList>
    </citation>
    <scope>NUCLEOTIDE SEQUENCE [LARGE SCALE GENOMIC DNA]</scope>
    <source>
        <strain evidence="2 3">FIM1</strain>
    </source>
</reference>
<keyword evidence="1" id="KW-0472">Membrane</keyword>
<dbReference type="InterPro" id="IPR024316">
    <property type="entry name" value="APQ12"/>
</dbReference>
<feature type="transmembrane region" description="Helical" evidence="1">
    <location>
        <begin position="83"/>
        <end position="103"/>
    </location>
</feature>
<keyword evidence="1" id="KW-0812">Transmembrane</keyword>
<feature type="transmembrane region" description="Helical" evidence="1">
    <location>
        <begin position="29"/>
        <end position="48"/>
    </location>
</feature>
<reference evidence="2 3" key="1">
    <citation type="submission" date="2016-03" db="EMBL/GenBank/DDBJ databases">
        <title>How can Kluyveromyces marxianus grow so fast - potential evolutionary course in Saccharomyces Complex revealed by comparative genomics.</title>
        <authorList>
            <person name="Mo W."/>
            <person name="Lu W."/>
            <person name="Yang X."/>
            <person name="Qi J."/>
            <person name="Lv H."/>
        </authorList>
    </citation>
    <scope>NUCLEOTIDE SEQUENCE [LARGE SCALE GENOMIC DNA]</scope>
    <source>
        <strain evidence="2 3">FIM1</strain>
    </source>
</reference>
<evidence type="ECO:0000313" key="2">
    <source>
        <dbReference type="EMBL" id="QGN14705.1"/>
    </source>
</evidence>